<dbReference type="Gene3D" id="1.20.1740.10">
    <property type="entry name" value="Amino acid/polyamine transporter I"/>
    <property type="match status" value="1"/>
</dbReference>
<feature type="transmembrane region" description="Helical" evidence="6">
    <location>
        <begin position="219"/>
        <end position="243"/>
    </location>
</feature>
<feature type="transmembrane region" description="Helical" evidence="6">
    <location>
        <begin position="355"/>
        <end position="374"/>
    </location>
</feature>
<dbReference type="Pfam" id="PF13520">
    <property type="entry name" value="AA_permease_2"/>
    <property type="match status" value="1"/>
</dbReference>
<dbReference type="InterPro" id="IPR002293">
    <property type="entry name" value="AA/rel_permease1"/>
</dbReference>
<organism evidence="7 8">
    <name type="scientific">Microdochium trichocladiopsis</name>
    <dbReference type="NCBI Taxonomy" id="1682393"/>
    <lineage>
        <taxon>Eukaryota</taxon>
        <taxon>Fungi</taxon>
        <taxon>Dikarya</taxon>
        <taxon>Ascomycota</taxon>
        <taxon>Pezizomycotina</taxon>
        <taxon>Sordariomycetes</taxon>
        <taxon>Xylariomycetidae</taxon>
        <taxon>Xylariales</taxon>
        <taxon>Microdochiaceae</taxon>
        <taxon>Microdochium</taxon>
    </lineage>
</organism>
<keyword evidence="3 6" id="KW-1133">Transmembrane helix</keyword>
<dbReference type="InterPro" id="IPR050598">
    <property type="entry name" value="AminoAcid_Transporter"/>
</dbReference>
<evidence type="ECO:0000313" key="7">
    <source>
        <dbReference type="EMBL" id="KAH7024477.1"/>
    </source>
</evidence>
<dbReference type="GO" id="GO:0015179">
    <property type="term" value="F:L-amino acid transmembrane transporter activity"/>
    <property type="evidence" value="ECO:0007669"/>
    <property type="project" value="TreeGrafter"/>
</dbReference>
<feature type="transmembrane region" description="Helical" evidence="6">
    <location>
        <begin position="107"/>
        <end position="135"/>
    </location>
</feature>
<dbReference type="EMBL" id="JAGTJQ010000009">
    <property type="protein sequence ID" value="KAH7024477.1"/>
    <property type="molecule type" value="Genomic_DNA"/>
</dbReference>
<evidence type="ECO:0000256" key="1">
    <source>
        <dbReference type="ARBA" id="ARBA00004141"/>
    </source>
</evidence>
<sequence length="617" mass="67517">MPSLKFWQSSGDHHANPAEHPAVDVEASASDSEGSFLHDGNLAFVREKAGNDSGPQYQEAVGAPVESNSPLGYNVGWVTVIFLNVNQMIGTGIFSTPGSILRSTGSVGLAMIFWLIGFLMSLSGLAVNLEFASYFPGRSGGEVAYLEQSYPRPKYFFPIAFAVQNVILSFSSSNAVVLSRYLWRIAAITPSDWQLKGVAVAAYTLAVICVLVHNKYSLWAVNVFGVFKVLLLVVISITGLVVLGGSTHIQNPHANWENSFQGTTNNGNDLANAIVNIVFSYSGYENAFKVVNEIKRPVPTLKKNATASVLIVSILYILCNVAYFSAVPKAEFAASSQTAAAVFFTRVFGPRGANALNVFVLLSAFGNLLAVLIGHARMIREIGRQGVLPYPRFWVTTWPFGTPIGPYLLKWVATVIMIIAPPAGDAFTFAVSLQSYPSAMFSVAMAVGLYLVRHRFKRAGLPRAEFEAWHIAAIFFILVQIYVLVMPWVPPKNGPYSGDVSFWYATYCVTGIAIIIVCALYYVVWMYVWPKFRGYKIRPEVLEDVDSRGANTHRLVQVPLAELAAWDEAHDDAGRLRRRHQHQHQHYNGDAERASDSSAVASGEQAGIGGEKGLKEV</sequence>
<name>A0A9P9BL18_9PEZI</name>
<dbReference type="RefSeq" id="XP_046008025.1">
    <property type="nucleotide sequence ID" value="XM_046162053.1"/>
</dbReference>
<feature type="transmembrane region" description="Helical" evidence="6">
    <location>
        <begin position="195"/>
        <end position="213"/>
    </location>
</feature>
<protein>
    <submittedName>
        <fullName evidence="7">High-affinity methionine permease</fullName>
    </submittedName>
</protein>
<feature type="transmembrane region" description="Helical" evidence="6">
    <location>
        <begin position="155"/>
        <end position="183"/>
    </location>
</feature>
<gene>
    <name evidence="7" type="ORF">B0I36DRAFT_415846</name>
</gene>
<proteinExistence type="predicted"/>
<feature type="transmembrane region" description="Helical" evidence="6">
    <location>
        <begin position="75"/>
        <end position="95"/>
    </location>
</feature>
<dbReference type="OrthoDB" id="5982228at2759"/>
<evidence type="ECO:0000256" key="2">
    <source>
        <dbReference type="ARBA" id="ARBA00022692"/>
    </source>
</evidence>
<keyword evidence="8" id="KW-1185">Reference proteome</keyword>
<dbReference type="PANTHER" id="PTHR11785">
    <property type="entry name" value="AMINO ACID TRANSPORTER"/>
    <property type="match status" value="1"/>
</dbReference>
<accession>A0A9P9BL18</accession>
<dbReference type="GeneID" id="70191599"/>
<feature type="transmembrane region" description="Helical" evidence="6">
    <location>
        <begin position="305"/>
        <end position="326"/>
    </location>
</feature>
<keyword evidence="4 6" id="KW-0472">Membrane</keyword>
<feature type="region of interest" description="Disordered" evidence="5">
    <location>
        <begin position="575"/>
        <end position="617"/>
    </location>
</feature>
<evidence type="ECO:0000256" key="3">
    <source>
        <dbReference type="ARBA" id="ARBA00022989"/>
    </source>
</evidence>
<keyword evidence="2 6" id="KW-0812">Transmembrane</keyword>
<dbReference type="Proteomes" id="UP000756346">
    <property type="component" value="Unassembled WGS sequence"/>
</dbReference>
<feature type="transmembrane region" description="Helical" evidence="6">
    <location>
        <begin position="436"/>
        <end position="456"/>
    </location>
</feature>
<comment type="caution">
    <text evidence="7">The sequence shown here is derived from an EMBL/GenBank/DDBJ whole genome shotgun (WGS) entry which is preliminary data.</text>
</comment>
<feature type="transmembrane region" description="Helical" evidence="6">
    <location>
        <begin position="468"/>
        <end position="489"/>
    </location>
</feature>
<feature type="compositionally biased region" description="Basic residues" evidence="5">
    <location>
        <begin position="576"/>
        <end position="585"/>
    </location>
</feature>
<evidence type="ECO:0000256" key="4">
    <source>
        <dbReference type="ARBA" id="ARBA00023136"/>
    </source>
</evidence>
<evidence type="ECO:0000256" key="6">
    <source>
        <dbReference type="SAM" id="Phobius"/>
    </source>
</evidence>
<dbReference type="PANTHER" id="PTHR11785:SF353">
    <property type="entry name" value="METHIONINE TRANSPORTER (EUROFUNG)"/>
    <property type="match status" value="1"/>
</dbReference>
<feature type="transmembrane region" description="Helical" evidence="6">
    <location>
        <begin position="501"/>
        <end position="528"/>
    </location>
</feature>
<dbReference type="FunFam" id="1.20.1740.10:FF:000025">
    <property type="entry name" value="High-affinity methionine permease"/>
    <property type="match status" value="1"/>
</dbReference>
<evidence type="ECO:0000313" key="8">
    <source>
        <dbReference type="Proteomes" id="UP000756346"/>
    </source>
</evidence>
<comment type="subcellular location">
    <subcellularLocation>
        <location evidence="1">Membrane</location>
        <topology evidence="1">Multi-pass membrane protein</topology>
    </subcellularLocation>
</comment>
<dbReference type="GO" id="GO:0016020">
    <property type="term" value="C:membrane"/>
    <property type="evidence" value="ECO:0007669"/>
    <property type="project" value="UniProtKB-SubCell"/>
</dbReference>
<dbReference type="AlphaFoldDB" id="A0A9P9BL18"/>
<evidence type="ECO:0000256" key="5">
    <source>
        <dbReference type="SAM" id="MobiDB-lite"/>
    </source>
</evidence>
<reference evidence="7" key="1">
    <citation type="journal article" date="2021" name="Nat. Commun.">
        <title>Genetic determinants of endophytism in the Arabidopsis root mycobiome.</title>
        <authorList>
            <person name="Mesny F."/>
            <person name="Miyauchi S."/>
            <person name="Thiergart T."/>
            <person name="Pickel B."/>
            <person name="Atanasova L."/>
            <person name="Karlsson M."/>
            <person name="Huettel B."/>
            <person name="Barry K.W."/>
            <person name="Haridas S."/>
            <person name="Chen C."/>
            <person name="Bauer D."/>
            <person name="Andreopoulos W."/>
            <person name="Pangilinan J."/>
            <person name="LaButti K."/>
            <person name="Riley R."/>
            <person name="Lipzen A."/>
            <person name="Clum A."/>
            <person name="Drula E."/>
            <person name="Henrissat B."/>
            <person name="Kohler A."/>
            <person name="Grigoriev I.V."/>
            <person name="Martin F.M."/>
            <person name="Hacquard S."/>
        </authorList>
    </citation>
    <scope>NUCLEOTIDE SEQUENCE</scope>
    <source>
        <strain evidence="7">MPI-CAGE-CH-0230</strain>
    </source>
</reference>